<dbReference type="CDD" id="cd07381">
    <property type="entry name" value="MPP_CapA"/>
    <property type="match status" value="1"/>
</dbReference>
<dbReference type="GeneID" id="66686229"/>
<dbReference type="InterPro" id="IPR019079">
    <property type="entry name" value="Capsule_synth_CapA"/>
</dbReference>
<dbReference type="SUPFAM" id="SSF56300">
    <property type="entry name" value="Metallo-dependent phosphatases"/>
    <property type="match status" value="1"/>
</dbReference>
<name>A0A6M7WZW3_RHILI</name>
<dbReference type="Pfam" id="PF09587">
    <property type="entry name" value="PGA_cap"/>
    <property type="match status" value="1"/>
</dbReference>
<accession>A0A6M7WZW3</accession>
<proteinExistence type="inferred from homology"/>
<dbReference type="SMART" id="SM00854">
    <property type="entry name" value="PGA_cap"/>
    <property type="match status" value="1"/>
</dbReference>
<protein>
    <submittedName>
        <fullName evidence="3">CapA family protein</fullName>
    </submittedName>
</protein>
<dbReference type="Proteomes" id="UP000503017">
    <property type="component" value="Chromosome"/>
</dbReference>
<dbReference type="RefSeq" id="WP_027033307.1">
    <property type="nucleotide sequence ID" value="NZ_CP033367.1"/>
</dbReference>
<feature type="domain" description="Capsule synthesis protein CapA" evidence="2">
    <location>
        <begin position="34"/>
        <end position="338"/>
    </location>
</feature>
<organism evidence="3 4">
    <name type="scientific">Mesorhizobium loti R88b</name>
    <dbReference type="NCBI Taxonomy" id="935548"/>
    <lineage>
        <taxon>Bacteria</taxon>
        <taxon>Pseudomonadati</taxon>
        <taxon>Pseudomonadota</taxon>
        <taxon>Alphaproteobacteria</taxon>
        <taxon>Hyphomicrobiales</taxon>
        <taxon>Phyllobacteriaceae</taxon>
        <taxon>Mesorhizobium</taxon>
    </lineage>
</organism>
<comment type="similarity">
    <text evidence="1">Belongs to the CapA family.</text>
</comment>
<dbReference type="AlphaFoldDB" id="A0A6M7WZW3"/>
<evidence type="ECO:0000313" key="4">
    <source>
        <dbReference type="Proteomes" id="UP000503017"/>
    </source>
</evidence>
<dbReference type="PANTHER" id="PTHR33393">
    <property type="entry name" value="POLYGLUTAMINE SYNTHESIS ACCESSORY PROTEIN RV0574C-RELATED"/>
    <property type="match status" value="1"/>
</dbReference>
<reference evidence="3 4" key="1">
    <citation type="submission" date="2018-10" db="EMBL/GenBank/DDBJ databases">
        <authorList>
            <person name="Perry B.J."/>
            <person name="Sullivan J.T."/>
            <person name="Murphy R.J.T."/>
            <person name="Ramsay J.P."/>
            <person name="Ronson C.W."/>
        </authorList>
    </citation>
    <scope>NUCLEOTIDE SEQUENCE [LARGE SCALE GENOMIC DNA]</scope>
    <source>
        <strain evidence="3 4">R88b</strain>
    </source>
</reference>
<dbReference type="PANTHER" id="PTHR33393:SF11">
    <property type="entry name" value="POLYGLUTAMINE SYNTHESIS ACCESSORY PROTEIN RV0574C-RELATED"/>
    <property type="match status" value="1"/>
</dbReference>
<evidence type="ECO:0000313" key="3">
    <source>
        <dbReference type="EMBL" id="QKD05724.1"/>
    </source>
</evidence>
<dbReference type="InterPro" id="IPR029052">
    <property type="entry name" value="Metallo-depent_PP-like"/>
</dbReference>
<dbReference type="EMBL" id="CP033367">
    <property type="protein sequence ID" value="QKD05724.1"/>
    <property type="molecule type" value="Genomic_DNA"/>
</dbReference>
<evidence type="ECO:0000256" key="1">
    <source>
        <dbReference type="ARBA" id="ARBA00005662"/>
    </source>
</evidence>
<dbReference type="InterPro" id="IPR052169">
    <property type="entry name" value="CW_Biosynth-Accessory"/>
</dbReference>
<evidence type="ECO:0000259" key="2">
    <source>
        <dbReference type="SMART" id="SM00854"/>
    </source>
</evidence>
<gene>
    <name evidence="3" type="ORF">EB235_33170</name>
</gene>
<sequence length="467" mass="50696">MEKHLHENGRYPVRRADGYDAIGSTETNVADGFTMVAVGDLIVSRALTNGHHPGFGDIVKILCNADVTFGNMETLIFDIRSFKGSPEAEHGGAYHISVPELGPDLKAMGFNIVGRANNHTLDWGLEGMRETSRVLDESGIVHAGAGENLAQAGAARFLETARGRAALVSLATTFAPMARACDPAGEAPGRPGLNALRLAQSIVVPPEMLESLRRVRDALPGYKAGETDPSRVMVGGATYKTGNKAGYSYEADQRDVADILRNVRRGKQFSDFCIVTNHAHEPGGWSQEPADYEQSFAHQIIDAGADAYVGHGPHLLRGIEIYKGRPIFYSLGNFFYDDLRTPAGADMFEAYGKDPRVDTDAEVTVDEEAKGYPIGEGLFYAALSAPVYYESVVTVSRFEQNHLAELRLYPIELGFSNRFANRGVPQLAPTTQAKAILERLKNLSKPFGTEIVIENNVGVIRLSPTSP</sequence>